<proteinExistence type="predicted"/>
<accession>A0A9C7GAA8</accession>
<evidence type="ECO:0000313" key="2">
    <source>
        <dbReference type="EMBL" id="CAG9608638.1"/>
    </source>
</evidence>
<dbReference type="Proteomes" id="UP000789845">
    <property type="component" value="Unassembled WGS sequence"/>
</dbReference>
<dbReference type="AlphaFoldDB" id="A0A9C7GAA8"/>
<evidence type="ECO:0000256" key="1">
    <source>
        <dbReference type="SAM" id="SignalP"/>
    </source>
</evidence>
<evidence type="ECO:0000313" key="3">
    <source>
        <dbReference type="Proteomes" id="UP000789845"/>
    </source>
</evidence>
<name>A0A9C7GAA8_9BACI</name>
<gene>
    <name evidence="2" type="ORF">NEOCIP111885_02355</name>
</gene>
<reference evidence="2" key="1">
    <citation type="submission" date="2021-10" db="EMBL/GenBank/DDBJ databases">
        <authorList>
            <person name="Criscuolo A."/>
        </authorList>
    </citation>
    <scope>NUCLEOTIDE SEQUENCE</scope>
    <source>
        <strain evidence="2">CIP111885</strain>
    </source>
</reference>
<organism evidence="2 3">
    <name type="scientific">Pseudoneobacillus rhizosphaerae</name>
    <dbReference type="NCBI Taxonomy" id="2880968"/>
    <lineage>
        <taxon>Bacteria</taxon>
        <taxon>Bacillati</taxon>
        <taxon>Bacillota</taxon>
        <taxon>Bacilli</taxon>
        <taxon>Bacillales</taxon>
        <taxon>Bacillaceae</taxon>
        <taxon>Pseudoneobacillus</taxon>
    </lineage>
</organism>
<feature type="signal peptide" evidence="1">
    <location>
        <begin position="1"/>
        <end position="19"/>
    </location>
</feature>
<dbReference type="SUPFAM" id="SSF52833">
    <property type="entry name" value="Thioredoxin-like"/>
    <property type="match status" value="1"/>
</dbReference>
<evidence type="ECO:0008006" key="4">
    <source>
        <dbReference type="Google" id="ProtNLM"/>
    </source>
</evidence>
<dbReference type="InterPro" id="IPR010893">
    <property type="entry name" value="NiFe-hyd_mat_HyaE"/>
</dbReference>
<dbReference type="Pfam" id="PF07449">
    <property type="entry name" value="HyaE"/>
    <property type="match status" value="1"/>
</dbReference>
<keyword evidence="3" id="KW-1185">Reference proteome</keyword>
<sequence length="124" mass="14077">MKALAVVSMLSLLFFTASCNNRHSIDSLSLKDNVKQIIFFSDETNVQQEAAYYDAIIELRRDFPNEVENMMVFSKDEGKKYIESLQIENSPAIIVIYNNEIVANINGIASKDQIMQPISKVLLK</sequence>
<protein>
    <recommendedName>
        <fullName evidence="4">Small peptidoglycan-associated lipoprotein</fullName>
    </recommendedName>
</protein>
<dbReference type="EMBL" id="CAKJTG010000011">
    <property type="protein sequence ID" value="CAG9608638.1"/>
    <property type="molecule type" value="Genomic_DNA"/>
</dbReference>
<feature type="chain" id="PRO_5038810673" description="Small peptidoglycan-associated lipoprotein" evidence="1">
    <location>
        <begin position="20"/>
        <end position="124"/>
    </location>
</feature>
<comment type="caution">
    <text evidence="2">The sequence shown here is derived from an EMBL/GenBank/DDBJ whole genome shotgun (WGS) entry which is preliminary data.</text>
</comment>
<dbReference type="RefSeq" id="WP_230496880.1">
    <property type="nucleotide sequence ID" value="NZ_CAKJTG010000011.1"/>
</dbReference>
<keyword evidence="1" id="KW-0732">Signal</keyword>
<dbReference type="InterPro" id="IPR036249">
    <property type="entry name" value="Thioredoxin-like_sf"/>
</dbReference>
<dbReference type="PROSITE" id="PS51257">
    <property type="entry name" value="PROKAR_LIPOPROTEIN"/>
    <property type="match status" value="1"/>
</dbReference>